<feature type="region of interest" description="Disordered" evidence="1">
    <location>
        <begin position="499"/>
        <end position="542"/>
    </location>
</feature>
<keyword evidence="3" id="KW-1185">Reference proteome</keyword>
<dbReference type="AlphaFoldDB" id="A0A2V1DHS4"/>
<sequence>MNDQQFRLPPLSELISSASSAATPVSSNNTNTSTHRPPFDPTAWARNQPAPTSGPAPPPARVESENHSTQPLLPAPSLQHSSYGPGTAWRSTSPRLASSPPQNGQTLPNHSHHHHHHHQYQQHHPTSNYSQHQQRTPNQSPALPYTPQSLEFPRNHYSPAQSRTSNNPYADPKAPANGPITARQDSAVAERDLPQPAPVQSHAPASSTSASASASAAHAATSRYQDTPILAHDHHSYPPRLLSPAPSPEHVSLSTSSQRRKTSPPPGIKVSTLETCPRRSRASSDPKPGISRDPATTRRAKSNHLLHNANMPPPSGPVQQHQGTTASLQPPAEITHAALDGPDQIRCLSCNDLWSFTQPTTLTRSSPAHDMLAFTDSIINNLQQQVKVQDEQYLQWKNDHVLELVDGESLMPCPASQRAAAERARSSKRKAEAPLEDTLVHAKLRRLSVDSSNATQLTPPPEPNSTPNQPSRGPLYKFETESGGVAELDENVAVLLKHPGVRPHYDAPSNDTSNMWARPRSRLANRDLTAEAGSPAPKTPER</sequence>
<reference evidence="2 3" key="1">
    <citation type="journal article" date="2018" name="Sci. Rep.">
        <title>Comparative genomics provides insights into the lifestyle and reveals functional heterogeneity of dark septate endophytic fungi.</title>
        <authorList>
            <person name="Knapp D.G."/>
            <person name="Nemeth J.B."/>
            <person name="Barry K."/>
            <person name="Hainaut M."/>
            <person name="Henrissat B."/>
            <person name="Johnson J."/>
            <person name="Kuo A."/>
            <person name="Lim J.H.P."/>
            <person name="Lipzen A."/>
            <person name="Nolan M."/>
            <person name="Ohm R.A."/>
            <person name="Tamas L."/>
            <person name="Grigoriev I.V."/>
            <person name="Spatafora J.W."/>
            <person name="Nagy L.G."/>
            <person name="Kovacs G.M."/>
        </authorList>
    </citation>
    <scope>NUCLEOTIDE SEQUENCE [LARGE SCALE GENOMIC DNA]</scope>
    <source>
        <strain evidence="2 3">DSE2036</strain>
    </source>
</reference>
<gene>
    <name evidence="2" type="ORF">DM02DRAFT_658515</name>
</gene>
<organism evidence="2 3">
    <name type="scientific">Periconia macrospinosa</name>
    <dbReference type="NCBI Taxonomy" id="97972"/>
    <lineage>
        <taxon>Eukaryota</taxon>
        <taxon>Fungi</taxon>
        <taxon>Dikarya</taxon>
        <taxon>Ascomycota</taxon>
        <taxon>Pezizomycotina</taxon>
        <taxon>Dothideomycetes</taxon>
        <taxon>Pleosporomycetidae</taxon>
        <taxon>Pleosporales</taxon>
        <taxon>Massarineae</taxon>
        <taxon>Periconiaceae</taxon>
        <taxon>Periconia</taxon>
    </lineage>
</organism>
<proteinExistence type="predicted"/>
<feature type="compositionally biased region" description="Polar residues" evidence="1">
    <location>
        <begin position="78"/>
        <end position="109"/>
    </location>
</feature>
<dbReference type="EMBL" id="KZ805444">
    <property type="protein sequence ID" value="PVH97153.1"/>
    <property type="molecule type" value="Genomic_DNA"/>
</dbReference>
<feature type="compositionally biased region" description="Polar residues" evidence="1">
    <location>
        <begin position="125"/>
        <end position="149"/>
    </location>
</feature>
<evidence type="ECO:0000313" key="2">
    <source>
        <dbReference type="EMBL" id="PVH97153.1"/>
    </source>
</evidence>
<feature type="region of interest" description="Disordered" evidence="1">
    <location>
        <begin position="1"/>
        <end position="327"/>
    </location>
</feature>
<accession>A0A2V1DHS4</accession>
<protein>
    <submittedName>
        <fullName evidence="2">Uncharacterized protein</fullName>
    </submittedName>
</protein>
<feature type="compositionally biased region" description="Basic residues" evidence="1">
    <location>
        <begin position="110"/>
        <end position="121"/>
    </location>
</feature>
<name>A0A2V1DHS4_9PLEO</name>
<feature type="compositionally biased region" description="Low complexity" evidence="1">
    <location>
        <begin position="16"/>
        <end position="34"/>
    </location>
</feature>
<evidence type="ECO:0000256" key="1">
    <source>
        <dbReference type="SAM" id="MobiDB-lite"/>
    </source>
</evidence>
<feature type="compositionally biased region" description="Low complexity" evidence="1">
    <location>
        <begin position="201"/>
        <end position="222"/>
    </location>
</feature>
<feature type="region of interest" description="Disordered" evidence="1">
    <location>
        <begin position="451"/>
        <end position="477"/>
    </location>
</feature>
<evidence type="ECO:0000313" key="3">
    <source>
        <dbReference type="Proteomes" id="UP000244855"/>
    </source>
</evidence>
<dbReference type="Proteomes" id="UP000244855">
    <property type="component" value="Unassembled WGS sequence"/>
</dbReference>
<feature type="compositionally biased region" description="Polar residues" evidence="1">
    <location>
        <begin position="158"/>
        <end position="168"/>
    </location>
</feature>
<feature type="compositionally biased region" description="Polar residues" evidence="1">
    <location>
        <begin position="317"/>
        <end position="327"/>
    </location>
</feature>